<evidence type="ECO:0000256" key="2">
    <source>
        <dbReference type="ARBA" id="ARBA00004776"/>
    </source>
</evidence>
<dbReference type="PANTHER" id="PTHR37425">
    <property type="match status" value="1"/>
</dbReference>
<evidence type="ECO:0000256" key="1">
    <source>
        <dbReference type="ARBA" id="ARBA00001947"/>
    </source>
</evidence>
<dbReference type="InterPro" id="IPR009045">
    <property type="entry name" value="Zn_M74/Hedgehog-like"/>
</dbReference>
<keyword evidence="7" id="KW-0862">Zinc</keyword>
<evidence type="ECO:0000256" key="10">
    <source>
        <dbReference type="ARBA" id="ARBA00093448"/>
    </source>
</evidence>
<dbReference type="PANTHER" id="PTHR37425:SF1">
    <property type="entry name" value="OUTER MEMBRANE PROTEIN"/>
    <property type="match status" value="1"/>
</dbReference>
<keyword evidence="8" id="KW-0482">Metalloprotease</keyword>
<name>A0ABU4P959_AZOBR</name>
<evidence type="ECO:0000313" key="13">
    <source>
        <dbReference type="Proteomes" id="UP001277471"/>
    </source>
</evidence>
<keyword evidence="9" id="KW-0961">Cell wall biogenesis/degradation</keyword>
<evidence type="ECO:0000256" key="8">
    <source>
        <dbReference type="ARBA" id="ARBA00023049"/>
    </source>
</evidence>
<dbReference type="Pfam" id="PF05951">
    <property type="entry name" value="Peptidase_M15_2"/>
    <property type="match status" value="1"/>
</dbReference>
<dbReference type="EMBL" id="JAWXYC010000004">
    <property type="protein sequence ID" value="MDX5954217.1"/>
    <property type="molecule type" value="Genomic_DNA"/>
</dbReference>
<comment type="cofactor">
    <cofactor evidence="1">
        <name>Zn(2+)</name>
        <dbReference type="ChEBI" id="CHEBI:29105"/>
    </cofactor>
</comment>
<dbReference type="Gene3D" id="3.30.1380.10">
    <property type="match status" value="1"/>
</dbReference>
<reference evidence="12 13" key="1">
    <citation type="submission" date="2023-11" db="EMBL/GenBank/DDBJ databases">
        <title>MicrobeMod: A computational toolkit for identifying prokaryotic methylation and restriction-modification with nanopore sequencing.</title>
        <authorList>
            <person name="Crits-Christoph A."/>
            <person name="Kang S.C."/>
            <person name="Lee H."/>
            <person name="Ostrov N."/>
        </authorList>
    </citation>
    <scope>NUCLEOTIDE SEQUENCE [LARGE SCALE GENOMIC DNA]</scope>
    <source>
        <strain evidence="12 13">ATCC 29145</strain>
    </source>
</reference>
<comment type="pathway">
    <text evidence="2">Cell wall biogenesis; cell wall polysaccharide biosynthesis.</text>
</comment>
<keyword evidence="3" id="KW-0645">Protease</keyword>
<dbReference type="InterPro" id="IPR010275">
    <property type="entry name" value="MepK"/>
</dbReference>
<dbReference type="SUPFAM" id="SSF55166">
    <property type="entry name" value="Hedgehog/DD-peptidase"/>
    <property type="match status" value="1"/>
</dbReference>
<evidence type="ECO:0000256" key="9">
    <source>
        <dbReference type="ARBA" id="ARBA00023316"/>
    </source>
</evidence>
<keyword evidence="4" id="KW-0479">Metal-binding</keyword>
<evidence type="ECO:0000256" key="11">
    <source>
        <dbReference type="ARBA" id="ARBA00093666"/>
    </source>
</evidence>
<evidence type="ECO:0000256" key="5">
    <source>
        <dbReference type="ARBA" id="ARBA00022729"/>
    </source>
</evidence>
<comment type="caution">
    <text evidence="12">The sequence shown here is derived from an EMBL/GenBank/DDBJ whole genome shotgun (WGS) entry which is preliminary data.</text>
</comment>
<evidence type="ECO:0000256" key="6">
    <source>
        <dbReference type="ARBA" id="ARBA00022801"/>
    </source>
</evidence>
<dbReference type="RefSeq" id="WP_236778089.1">
    <property type="nucleotide sequence ID" value="NZ_CP012914.1"/>
</dbReference>
<keyword evidence="6" id="KW-0378">Hydrolase</keyword>
<evidence type="ECO:0000256" key="7">
    <source>
        <dbReference type="ARBA" id="ARBA00022833"/>
    </source>
</evidence>
<sequence>MRIGLATAAAGMVMAPEVSEAALRAPPRQLVLLNLHTGERVRAEYWSKGRYQRDGLREINHLLRDHRTGAVHPIDPKLLDLLHALTRKVGSKTPVHIISGYRSPESNAWLREQDGSGVAQNSFHMQGKAIDLRVPGLPLRTLQRAALSLRGGGVGYYPDSNFVHVDVGPKRHWAS</sequence>
<keyword evidence="13" id="KW-1185">Reference proteome</keyword>
<organism evidence="12 13">
    <name type="scientific">Azospirillum brasilense</name>
    <dbReference type="NCBI Taxonomy" id="192"/>
    <lineage>
        <taxon>Bacteria</taxon>
        <taxon>Pseudomonadati</taxon>
        <taxon>Pseudomonadota</taxon>
        <taxon>Alphaproteobacteria</taxon>
        <taxon>Rhodospirillales</taxon>
        <taxon>Azospirillaceae</taxon>
        <taxon>Azospirillum</taxon>
    </lineage>
</organism>
<comment type="similarity">
    <text evidence="10">Belongs to the peptidase M15 family.</text>
</comment>
<gene>
    <name evidence="12" type="ORF">SIM66_23885</name>
</gene>
<dbReference type="GeneID" id="56451898"/>
<accession>A0ABU4P959</accession>
<evidence type="ECO:0000256" key="3">
    <source>
        <dbReference type="ARBA" id="ARBA00022670"/>
    </source>
</evidence>
<protein>
    <recommendedName>
        <fullName evidence="11">Murein endopeptidase K</fullName>
    </recommendedName>
</protein>
<dbReference type="Proteomes" id="UP001277471">
    <property type="component" value="Unassembled WGS sequence"/>
</dbReference>
<proteinExistence type="inferred from homology"/>
<evidence type="ECO:0000256" key="4">
    <source>
        <dbReference type="ARBA" id="ARBA00022723"/>
    </source>
</evidence>
<keyword evidence="5" id="KW-0732">Signal</keyword>
<evidence type="ECO:0000313" key="12">
    <source>
        <dbReference type="EMBL" id="MDX5954217.1"/>
    </source>
</evidence>
<dbReference type="CDD" id="cd14844">
    <property type="entry name" value="Zn-DD-carboxypeptidase_like"/>
    <property type="match status" value="1"/>
</dbReference>